<evidence type="ECO:0000313" key="2">
    <source>
        <dbReference type="Proteomes" id="UP000054538"/>
    </source>
</evidence>
<dbReference type="Proteomes" id="UP000054538">
    <property type="component" value="Unassembled WGS sequence"/>
</dbReference>
<reference evidence="2" key="2">
    <citation type="submission" date="2015-01" db="EMBL/GenBank/DDBJ databases">
        <title>Evolutionary Origins and Diversification of the Mycorrhizal Mutualists.</title>
        <authorList>
            <consortium name="DOE Joint Genome Institute"/>
            <consortium name="Mycorrhizal Genomics Consortium"/>
            <person name="Kohler A."/>
            <person name="Kuo A."/>
            <person name="Nagy L.G."/>
            <person name="Floudas D."/>
            <person name="Copeland A."/>
            <person name="Barry K.W."/>
            <person name="Cichocki N."/>
            <person name="Veneault-Fourrey C."/>
            <person name="LaButti K."/>
            <person name="Lindquist E.A."/>
            <person name="Lipzen A."/>
            <person name="Lundell T."/>
            <person name="Morin E."/>
            <person name="Murat C."/>
            <person name="Riley R."/>
            <person name="Ohm R."/>
            <person name="Sun H."/>
            <person name="Tunlid A."/>
            <person name="Henrissat B."/>
            <person name="Grigoriev I.V."/>
            <person name="Hibbett D.S."/>
            <person name="Martin F."/>
        </authorList>
    </citation>
    <scope>NUCLEOTIDE SEQUENCE [LARGE SCALE GENOMIC DNA]</scope>
    <source>
        <strain evidence="2">Ve08.2h10</strain>
    </source>
</reference>
<dbReference type="InParanoid" id="A0A0D0DB84"/>
<gene>
    <name evidence="1" type="ORF">PAXRUDRAFT_452080</name>
</gene>
<proteinExistence type="predicted"/>
<name>A0A0D0DB84_9AGAM</name>
<dbReference type="HOGENOM" id="CLU_3050987_0_0_1"/>
<dbReference type="OrthoDB" id="412814at2759"/>
<dbReference type="AlphaFoldDB" id="A0A0D0DB84"/>
<reference evidence="1 2" key="1">
    <citation type="submission" date="2014-04" db="EMBL/GenBank/DDBJ databases">
        <authorList>
            <consortium name="DOE Joint Genome Institute"/>
            <person name="Kuo A."/>
            <person name="Kohler A."/>
            <person name="Jargeat P."/>
            <person name="Nagy L.G."/>
            <person name="Floudas D."/>
            <person name="Copeland A."/>
            <person name="Barry K.W."/>
            <person name="Cichocki N."/>
            <person name="Veneault-Fourrey C."/>
            <person name="LaButti K."/>
            <person name="Lindquist E.A."/>
            <person name="Lipzen A."/>
            <person name="Lundell T."/>
            <person name="Morin E."/>
            <person name="Murat C."/>
            <person name="Sun H."/>
            <person name="Tunlid A."/>
            <person name="Henrissat B."/>
            <person name="Grigoriev I.V."/>
            <person name="Hibbett D.S."/>
            <person name="Martin F."/>
            <person name="Nordberg H.P."/>
            <person name="Cantor M.N."/>
            <person name="Hua S.X."/>
        </authorList>
    </citation>
    <scope>NUCLEOTIDE SEQUENCE [LARGE SCALE GENOMIC DNA]</scope>
    <source>
        <strain evidence="1 2">Ve08.2h10</strain>
    </source>
</reference>
<protein>
    <submittedName>
        <fullName evidence="1">Uncharacterized protein</fullName>
    </submittedName>
</protein>
<accession>A0A0D0DB84</accession>
<keyword evidence="2" id="KW-1185">Reference proteome</keyword>
<dbReference type="EMBL" id="KN825111">
    <property type="protein sequence ID" value="KIK94397.1"/>
    <property type="molecule type" value="Genomic_DNA"/>
</dbReference>
<organism evidence="1 2">
    <name type="scientific">Paxillus rubicundulus Ve08.2h10</name>
    <dbReference type="NCBI Taxonomy" id="930991"/>
    <lineage>
        <taxon>Eukaryota</taxon>
        <taxon>Fungi</taxon>
        <taxon>Dikarya</taxon>
        <taxon>Basidiomycota</taxon>
        <taxon>Agaricomycotina</taxon>
        <taxon>Agaricomycetes</taxon>
        <taxon>Agaricomycetidae</taxon>
        <taxon>Boletales</taxon>
        <taxon>Paxilineae</taxon>
        <taxon>Paxillaceae</taxon>
        <taxon>Paxillus</taxon>
    </lineage>
</organism>
<evidence type="ECO:0000313" key="1">
    <source>
        <dbReference type="EMBL" id="KIK94397.1"/>
    </source>
</evidence>
<sequence>MIGCIQDLRRTKSHSINRVAILLCVVTRSCLSLERRPMATPSRDTDLECNAGGC</sequence>